<reference evidence="1" key="1">
    <citation type="submission" date="2018-05" db="EMBL/GenBank/DDBJ databases">
        <title>Draft genome of Mucuna pruriens seed.</title>
        <authorList>
            <person name="Nnadi N.E."/>
            <person name="Vos R."/>
            <person name="Hasami M.H."/>
            <person name="Devisetty U.K."/>
            <person name="Aguiy J.C."/>
        </authorList>
    </citation>
    <scope>NUCLEOTIDE SEQUENCE [LARGE SCALE GENOMIC DNA]</scope>
    <source>
        <strain evidence="1">JCA_2017</strain>
    </source>
</reference>
<dbReference type="Pfam" id="PF14223">
    <property type="entry name" value="Retrotran_gag_2"/>
    <property type="match status" value="1"/>
</dbReference>
<dbReference type="OrthoDB" id="1431294at2759"/>
<dbReference type="PANTHER" id="PTHR34676">
    <property type="entry name" value="DUF4219 DOMAIN-CONTAINING PROTEIN-RELATED"/>
    <property type="match status" value="1"/>
</dbReference>
<dbReference type="AlphaFoldDB" id="A0A371HSP4"/>
<gene>
    <name evidence="1" type="ORF">CR513_10293</name>
</gene>
<keyword evidence="2" id="KW-1185">Reference proteome</keyword>
<comment type="caution">
    <text evidence="1">The sequence shown here is derived from an EMBL/GenBank/DDBJ whole genome shotgun (WGS) entry which is preliminary data.</text>
</comment>
<evidence type="ECO:0000313" key="2">
    <source>
        <dbReference type="Proteomes" id="UP000257109"/>
    </source>
</evidence>
<protein>
    <recommendedName>
        <fullName evidence="3">Copia protein</fullName>
    </recommendedName>
</protein>
<organism evidence="1 2">
    <name type="scientific">Mucuna pruriens</name>
    <name type="common">Velvet bean</name>
    <name type="synonym">Dolichos pruriens</name>
    <dbReference type="NCBI Taxonomy" id="157652"/>
    <lineage>
        <taxon>Eukaryota</taxon>
        <taxon>Viridiplantae</taxon>
        <taxon>Streptophyta</taxon>
        <taxon>Embryophyta</taxon>
        <taxon>Tracheophyta</taxon>
        <taxon>Spermatophyta</taxon>
        <taxon>Magnoliopsida</taxon>
        <taxon>eudicotyledons</taxon>
        <taxon>Gunneridae</taxon>
        <taxon>Pentapetalae</taxon>
        <taxon>rosids</taxon>
        <taxon>fabids</taxon>
        <taxon>Fabales</taxon>
        <taxon>Fabaceae</taxon>
        <taxon>Papilionoideae</taxon>
        <taxon>50 kb inversion clade</taxon>
        <taxon>NPAAA clade</taxon>
        <taxon>indigoferoid/millettioid clade</taxon>
        <taxon>Phaseoleae</taxon>
        <taxon>Mucuna</taxon>
    </lineage>
</organism>
<feature type="non-terminal residue" evidence="1">
    <location>
        <position position="1"/>
    </location>
</feature>
<evidence type="ECO:0000313" key="1">
    <source>
        <dbReference type="EMBL" id="RDY05820.1"/>
    </source>
</evidence>
<accession>A0A371HSP4</accession>
<dbReference type="EMBL" id="QJKJ01001807">
    <property type="protein sequence ID" value="RDY05820.1"/>
    <property type="molecule type" value="Genomic_DNA"/>
</dbReference>
<proteinExistence type="predicted"/>
<evidence type="ECO:0008006" key="3">
    <source>
        <dbReference type="Google" id="ProtNLM"/>
    </source>
</evidence>
<sequence length="151" mass="17766">MENKGCVVNGPLLFKGKNYDYCKKRMMTFFDACHIDMWGIVENGNHILTNKEKNTRYLLNSKARNVLMSILTELEYEKDSLALAYEGTSQVRDYNISMLVHQYELFKMEDNETIDLMFGRFQTIINNLRSLGITYDNYDYIAKILSSFPRR</sequence>
<dbReference type="PANTHER" id="PTHR34676:SF27">
    <property type="entry name" value="ASPARTYL-TRNA SYNTHETASE"/>
    <property type="match status" value="1"/>
</dbReference>
<dbReference type="Proteomes" id="UP000257109">
    <property type="component" value="Unassembled WGS sequence"/>
</dbReference>
<name>A0A371HSP4_MUCPR</name>